<keyword evidence="5" id="KW-0539">Nucleus</keyword>
<feature type="compositionally biased region" description="Polar residues" evidence="6">
    <location>
        <begin position="168"/>
        <end position="179"/>
    </location>
</feature>
<dbReference type="InterPro" id="IPR036864">
    <property type="entry name" value="Zn2-C6_fun-type_DNA-bd_sf"/>
</dbReference>
<dbReference type="PRINTS" id="PR00755">
    <property type="entry name" value="AFLATOXINBRP"/>
</dbReference>
<evidence type="ECO:0000256" key="2">
    <source>
        <dbReference type="ARBA" id="ARBA00023015"/>
    </source>
</evidence>
<comment type="caution">
    <text evidence="8">The sequence shown here is derived from an EMBL/GenBank/DDBJ whole genome shotgun (WGS) entry which is preliminary data.</text>
</comment>
<dbReference type="PANTHER" id="PTHR31069:SF32">
    <property type="entry name" value="ARGININE METABOLISM REGULATION PROTEIN II"/>
    <property type="match status" value="1"/>
</dbReference>
<dbReference type="PROSITE" id="PS50048">
    <property type="entry name" value="ZN2_CY6_FUNGAL_2"/>
    <property type="match status" value="1"/>
</dbReference>
<keyword evidence="4" id="KW-0804">Transcription</keyword>
<keyword evidence="2" id="KW-0805">Transcription regulation</keyword>
<proteinExistence type="predicted"/>
<keyword evidence="9" id="KW-1185">Reference proteome</keyword>
<organism evidence="8 9">
    <name type="scientific">Rhypophila decipiens</name>
    <dbReference type="NCBI Taxonomy" id="261697"/>
    <lineage>
        <taxon>Eukaryota</taxon>
        <taxon>Fungi</taxon>
        <taxon>Dikarya</taxon>
        <taxon>Ascomycota</taxon>
        <taxon>Pezizomycotina</taxon>
        <taxon>Sordariomycetes</taxon>
        <taxon>Sordariomycetidae</taxon>
        <taxon>Sordariales</taxon>
        <taxon>Naviculisporaceae</taxon>
        <taxon>Rhypophila</taxon>
    </lineage>
</organism>
<protein>
    <recommendedName>
        <fullName evidence="7">Zn(2)-C6 fungal-type domain-containing protein</fullName>
    </recommendedName>
</protein>
<evidence type="ECO:0000313" key="9">
    <source>
        <dbReference type="Proteomes" id="UP001301769"/>
    </source>
</evidence>
<dbReference type="GO" id="GO:0000981">
    <property type="term" value="F:DNA-binding transcription factor activity, RNA polymerase II-specific"/>
    <property type="evidence" value="ECO:0007669"/>
    <property type="project" value="InterPro"/>
</dbReference>
<dbReference type="InterPro" id="IPR050675">
    <property type="entry name" value="OAF3"/>
</dbReference>
<dbReference type="SMART" id="SM00066">
    <property type="entry name" value="GAL4"/>
    <property type="match status" value="1"/>
</dbReference>
<feature type="compositionally biased region" description="Basic residues" evidence="6">
    <location>
        <begin position="67"/>
        <end position="76"/>
    </location>
</feature>
<dbReference type="InterPro" id="IPR001138">
    <property type="entry name" value="Zn2Cys6_DnaBD"/>
</dbReference>
<dbReference type="Pfam" id="PF00172">
    <property type="entry name" value="Zn_clus"/>
    <property type="match status" value="1"/>
</dbReference>
<dbReference type="SUPFAM" id="SSF57701">
    <property type="entry name" value="Zn2/Cys6 DNA-binding domain"/>
    <property type="match status" value="1"/>
</dbReference>
<feature type="compositionally biased region" description="Polar residues" evidence="6">
    <location>
        <begin position="236"/>
        <end position="253"/>
    </location>
</feature>
<dbReference type="AlphaFoldDB" id="A0AAN6XUS5"/>
<feature type="region of interest" description="Disordered" evidence="6">
    <location>
        <begin position="67"/>
        <end position="93"/>
    </location>
</feature>
<dbReference type="PANTHER" id="PTHR31069">
    <property type="entry name" value="OLEATE-ACTIVATED TRANSCRIPTION FACTOR 1-RELATED"/>
    <property type="match status" value="1"/>
</dbReference>
<feature type="domain" description="Zn(2)-C6 fungal-type" evidence="7">
    <location>
        <begin position="32"/>
        <end position="62"/>
    </location>
</feature>
<accession>A0AAN6XUS5</accession>
<dbReference type="Gene3D" id="4.10.240.10">
    <property type="entry name" value="Zn(2)-C6 fungal-type DNA-binding domain"/>
    <property type="match status" value="1"/>
</dbReference>
<dbReference type="GO" id="GO:0045122">
    <property type="term" value="P:aflatoxin biosynthetic process"/>
    <property type="evidence" value="ECO:0007669"/>
    <property type="project" value="InterPro"/>
</dbReference>
<feature type="region of interest" description="Disordered" evidence="6">
    <location>
        <begin position="233"/>
        <end position="265"/>
    </location>
</feature>
<evidence type="ECO:0000313" key="8">
    <source>
        <dbReference type="EMBL" id="KAK4206970.1"/>
    </source>
</evidence>
<dbReference type="GO" id="GO:0003677">
    <property type="term" value="F:DNA binding"/>
    <property type="evidence" value="ECO:0007669"/>
    <property type="project" value="UniProtKB-KW"/>
</dbReference>
<evidence type="ECO:0000256" key="4">
    <source>
        <dbReference type="ARBA" id="ARBA00023163"/>
    </source>
</evidence>
<dbReference type="PROSITE" id="PS00463">
    <property type="entry name" value="ZN2_CY6_FUNGAL_1"/>
    <property type="match status" value="1"/>
</dbReference>
<dbReference type="InterPro" id="IPR013700">
    <property type="entry name" value="AflR"/>
</dbReference>
<reference evidence="8" key="1">
    <citation type="journal article" date="2023" name="Mol. Phylogenet. Evol.">
        <title>Genome-scale phylogeny and comparative genomics of the fungal order Sordariales.</title>
        <authorList>
            <person name="Hensen N."/>
            <person name="Bonometti L."/>
            <person name="Westerberg I."/>
            <person name="Brannstrom I.O."/>
            <person name="Guillou S."/>
            <person name="Cros-Aarteil S."/>
            <person name="Calhoun S."/>
            <person name="Haridas S."/>
            <person name="Kuo A."/>
            <person name="Mondo S."/>
            <person name="Pangilinan J."/>
            <person name="Riley R."/>
            <person name="LaButti K."/>
            <person name="Andreopoulos B."/>
            <person name="Lipzen A."/>
            <person name="Chen C."/>
            <person name="Yan M."/>
            <person name="Daum C."/>
            <person name="Ng V."/>
            <person name="Clum A."/>
            <person name="Steindorff A."/>
            <person name="Ohm R.A."/>
            <person name="Martin F."/>
            <person name="Silar P."/>
            <person name="Natvig D.O."/>
            <person name="Lalanne C."/>
            <person name="Gautier V."/>
            <person name="Ament-Velasquez S.L."/>
            <person name="Kruys A."/>
            <person name="Hutchinson M.I."/>
            <person name="Powell A.J."/>
            <person name="Barry K."/>
            <person name="Miller A.N."/>
            <person name="Grigoriev I.V."/>
            <person name="Debuchy R."/>
            <person name="Gladieux P."/>
            <person name="Hiltunen Thoren M."/>
            <person name="Johannesson H."/>
        </authorList>
    </citation>
    <scope>NUCLEOTIDE SEQUENCE</scope>
    <source>
        <strain evidence="8">PSN293</strain>
    </source>
</reference>
<reference evidence="8" key="2">
    <citation type="submission" date="2023-05" db="EMBL/GenBank/DDBJ databases">
        <authorList>
            <consortium name="Lawrence Berkeley National Laboratory"/>
            <person name="Steindorff A."/>
            <person name="Hensen N."/>
            <person name="Bonometti L."/>
            <person name="Westerberg I."/>
            <person name="Brannstrom I.O."/>
            <person name="Guillou S."/>
            <person name="Cros-Aarteil S."/>
            <person name="Calhoun S."/>
            <person name="Haridas S."/>
            <person name="Kuo A."/>
            <person name="Mondo S."/>
            <person name="Pangilinan J."/>
            <person name="Riley R."/>
            <person name="Labutti K."/>
            <person name="Andreopoulos B."/>
            <person name="Lipzen A."/>
            <person name="Chen C."/>
            <person name="Yanf M."/>
            <person name="Daum C."/>
            <person name="Ng V."/>
            <person name="Clum A."/>
            <person name="Ohm R."/>
            <person name="Martin F."/>
            <person name="Silar P."/>
            <person name="Natvig D."/>
            <person name="Lalanne C."/>
            <person name="Gautier V."/>
            <person name="Ament-Velasquez S.L."/>
            <person name="Kruys A."/>
            <person name="Hutchinson M.I."/>
            <person name="Powell A.J."/>
            <person name="Barry K."/>
            <person name="Miller A.N."/>
            <person name="Grigoriev I.V."/>
            <person name="Debuchy R."/>
            <person name="Gladieux P."/>
            <person name="Thoren M.H."/>
            <person name="Johannesson H."/>
        </authorList>
    </citation>
    <scope>NUCLEOTIDE SEQUENCE</scope>
    <source>
        <strain evidence="8">PSN293</strain>
    </source>
</reference>
<feature type="compositionally biased region" description="Polar residues" evidence="6">
    <location>
        <begin position="187"/>
        <end position="199"/>
    </location>
</feature>
<dbReference type="Proteomes" id="UP001301769">
    <property type="component" value="Unassembled WGS sequence"/>
</dbReference>
<gene>
    <name evidence="8" type="ORF">QBC37DRAFT_456803</name>
</gene>
<evidence type="ECO:0000256" key="3">
    <source>
        <dbReference type="ARBA" id="ARBA00023125"/>
    </source>
</evidence>
<keyword evidence="1" id="KW-0479">Metal-binding</keyword>
<evidence type="ECO:0000259" key="7">
    <source>
        <dbReference type="PROSITE" id="PS50048"/>
    </source>
</evidence>
<feature type="compositionally biased region" description="Low complexity" evidence="6">
    <location>
        <begin position="77"/>
        <end position="93"/>
    </location>
</feature>
<evidence type="ECO:0000256" key="5">
    <source>
        <dbReference type="ARBA" id="ARBA00023242"/>
    </source>
</evidence>
<feature type="region of interest" description="Disordered" evidence="6">
    <location>
        <begin position="168"/>
        <end position="199"/>
    </location>
</feature>
<dbReference type="EMBL" id="MU858332">
    <property type="protein sequence ID" value="KAK4206970.1"/>
    <property type="molecule type" value="Genomic_DNA"/>
</dbReference>
<dbReference type="Pfam" id="PF08493">
    <property type="entry name" value="AflR"/>
    <property type="match status" value="1"/>
</dbReference>
<dbReference type="GO" id="GO:0005634">
    <property type="term" value="C:nucleus"/>
    <property type="evidence" value="ECO:0007669"/>
    <property type="project" value="InterPro"/>
</dbReference>
<dbReference type="CDD" id="cd00067">
    <property type="entry name" value="GAL4"/>
    <property type="match status" value="1"/>
</dbReference>
<evidence type="ECO:0000256" key="1">
    <source>
        <dbReference type="ARBA" id="ARBA00022723"/>
    </source>
</evidence>
<evidence type="ECO:0000256" key="6">
    <source>
        <dbReference type="SAM" id="MobiDB-lite"/>
    </source>
</evidence>
<keyword evidence="3" id="KW-0238">DNA-binding</keyword>
<sequence>MDSSTSSLCLSLSALSNNASGTTTPQKKLKEACDLCSTFKIRCDKGKPACGRCLNLNQLCSYSPARRAGRPHRLRQQKQQQQQAEQHEQQQQQQLQNLLNIPSCFNNGQPLGFAAGDFDWGNYDWGMELAASGDEVNAAAATSYPQVPIPSTGLDPALFNDATVFTRPNSSGSSTQVPISSEPPANHITQPSGGQHTRIQGNSWVPAAFEGETLVTQGSNHGDCAQMAASIVEQLDPSSSNRRASVSRQNHTRPPTPPSNGDGITTSITSYCQRLLTILVCPCSEQPVVALLVASACIALMDGVLNSQQQQTKDSTPPPPPAVIDEYLQYPFTSPEPTRQCEFEGLAKIAKVVLRFTQRYAQYEGSGSGQVAPGATRALLEPIIILLRSKLQSVTEEATGKVVL</sequence>
<name>A0AAN6XUS5_9PEZI</name>
<dbReference type="GO" id="GO:0008270">
    <property type="term" value="F:zinc ion binding"/>
    <property type="evidence" value="ECO:0007669"/>
    <property type="project" value="InterPro"/>
</dbReference>